<protein>
    <submittedName>
        <fullName evidence="1">Uncharacterized protein</fullName>
    </submittedName>
</protein>
<dbReference type="Proteomes" id="UP000274920">
    <property type="component" value="Unassembled WGS sequence"/>
</dbReference>
<evidence type="ECO:0000313" key="1">
    <source>
        <dbReference type="EMBL" id="RRK33435.1"/>
    </source>
</evidence>
<dbReference type="EMBL" id="RHJS01000002">
    <property type="protein sequence ID" value="RRK33435.1"/>
    <property type="molecule type" value="Genomic_DNA"/>
</dbReference>
<keyword evidence="2" id="KW-1185">Reference proteome</keyword>
<name>A0A3R8JRC3_9FIRM</name>
<sequence>MLMDSLSQSIKKMKHMDIVESAAMDAEKKAKNDADYRTVVADFSNIVSKLHKAVITIDYAVTSEAVQCLEDCMDKLNEVVAAGVVDADILTGARQQITRKVNPNLAKEWKAYHQKKTKSSLSKLDTLGNLAGSPDMIASIKANIAGSSEWAGLTFSDDGVHTRLSLLKESIDQIDELEENLNLSDEIKAFIVKVTNKKARLSDVSPSILEWIKIESLDDKFVINFKS</sequence>
<comment type="caution">
    <text evidence="1">The sequence shown here is derived from an EMBL/GenBank/DDBJ whole genome shotgun (WGS) entry which is preliminary data.</text>
</comment>
<gene>
    <name evidence="1" type="ORF">EBB54_20350</name>
</gene>
<organism evidence="1 2">
    <name type="scientific">Schaedlerella arabinosiphila</name>
    <dbReference type="NCBI Taxonomy" id="2044587"/>
    <lineage>
        <taxon>Bacteria</taxon>
        <taxon>Bacillati</taxon>
        <taxon>Bacillota</taxon>
        <taxon>Clostridia</taxon>
        <taxon>Lachnospirales</taxon>
        <taxon>Lachnospiraceae</taxon>
        <taxon>Schaedlerella</taxon>
    </lineage>
</organism>
<dbReference type="AlphaFoldDB" id="A0A3R8JRC3"/>
<dbReference type="RefSeq" id="WP_125128692.1">
    <property type="nucleotide sequence ID" value="NZ_RHJS01000002.1"/>
</dbReference>
<accession>A0A3R8JRC3</accession>
<proteinExistence type="predicted"/>
<reference evidence="1" key="1">
    <citation type="submission" date="2018-10" db="EMBL/GenBank/DDBJ databases">
        <title>Schaedlerella arabinophila gen. nov. sp. nov., isolated from the mouse intestinal tract and comparative analysis with the genome of the closely related altered Schaedler flora strain ASF502.</title>
        <authorList>
            <person name="Miyake S."/>
            <person name="Soh M."/>
            <person name="Seedorf H."/>
        </authorList>
    </citation>
    <scope>NUCLEOTIDE SEQUENCE [LARGE SCALE GENOMIC DNA]</scope>
    <source>
        <strain evidence="1">DSM 106076</strain>
    </source>
</reference>
<evidence type="ECO:0000313" key="2">
    <source>
        <dbReference type="Proteomes" id="UP000274920"/>
    </source>
</evidence>